<keyword evidence="2" id="KW-1185">Reference proteome</keyword>
<dbReference type="PANTHER" id="PTHR35014">
    <property type="entry name" value="INFECTION RESPONSE PROTEIN-RELATED"/>
    <property type="match status" value="1"/>
</dbReference>
<dbReference type="AlphaFoldDB" id="A0A914YYQ1"/>
<dbReference type="Proteomes" id="UP000887577">
    <property type="component" value="Unplaced"/>
</dbReference>
<feature type="signal peptide" evidence="1">
    <location>
        <begin position="1"/>
        <end position="19"/>
    </location>
</feature>
<name>A0A914YYQ1_9BILA</name>
<organism evidence="2 3">
    <name type="scientific">Panagrolaimus superbus</name>
    <dbReference type="NCBI Taxonomy" id="310955"/>
    <lineage>
        <taxon>Eukaryota</taxon>
        <taxon>Metazoa</taxon>
        <taxon>Ecdysozoa</taxon>
        <taxon>Nematoda</taxon>
        <taxon>Chromadorea</taxon>
        <taxon>Rhabditida</taxon>
        <taxon>Tylenchina</taxon>
        <taxon>Panagrolaimomorpha</taxon>
        <taxon>Panagrolaimoidea</taxon>
        <taxon>Panagrolaimidae</taxon>
        <taxon>Panagrolaimus</taxon>
    </lineage>
</organism>
<proteinExistence type="predicted"/>
<feature type="chain" id="PRO_5037724655" evidence="1">
    <location>
        <begin position="20"/>
        <end position="130"/>
    </location>
</feature>
<evidence type="ECO:0000313" key="3">
    <source>
        <dbReference type="WBParaSite" id="PSU_v2.g5233.t1"/>
    </source>
</evidence>
<sequence>MFWLILSILFVVVVQNVQTTDCTVAQLNELKTCYLTYLKPYGFDVIPTYNKYDSAQDKYRIHGWNGELYICNAGQQLIKCATDKLIDTCVTVDGFKYISGLTYGSSQEYVNDYLQMKYRCLGNGFKGTAY</sequence>
<dbReference type="PANTHER" id="PTHR35014:SF1">
    <property type="entry name" value="INFECTION RESPONSE PROTEIN"/>
    <property type="match status" value="1"/>
</dbReference>
<dbReference type="WBParaSite" id="PSU_v2.g5233.t1">
    <property type="protein sequence ID" value="PSU_v2.g5233.t1"/>
    <property type="gene ID" value="PSU_v2.g5233"/>
</dbReference>
<evidence type="ECO:0000256" key="1">
    <source>
        <dbReference type="SAM" id="SignalP"/>
    </source>
</evidence>
<reference evidence="3" key="1">
    <citation type="submission" date="2022-11" db="UniProtKB">
        <authorList>
            <consortium name="WormBaseParasite"/>
        </authorList>
    </citation>
    <scope>IDENTIFICATION</scope>
</reference>
<keyword evidence="1" id="KW-0732">Signal</keyword>
<evidence type="ECO:0000313" key="2">
    <source>
        <dbReference type="Proteomes" id="UP000887577"/>
    </source>
</evidence>
<accession>A0A914YYQ1</accession>
<protein>
    <submittedName>
        <fullName evidence="3">Uncharacterized protein</fullName>
    </submittedName>
</protein>